<feature type="compositionally biased region" description="Acidic residues" evidence="5">
    <location>
        <begin position="819"/>
        <end position="836"/>
    </location>
</feature>
<organism evidence="8 9">
    <name type="scientific">Pisolithus tinctorius Marx 270</name>
    <dbReference type="NCBI Taxonomy" id="870435"/>
    <lineage>
        <taxon>Eukaryota</taxon>
        <taxon>Fungi</taxon>
        <taxon>Dikarya</taxon>
        <taxon>Basidiomycota</taxon>
        <taxon>Agaricomycotina</taxon>
        <taxon>Agaricomycetes</taxon>
        <taxon>Agaricomycetidae</taxon>
        <taxon>Boletales</taxon>
        <taxon>Sclerodermatineae</taxon>
        <taxon>Pisolithaceae</taxon>
        <taxon>Pisolithus</taxon>
    </lineage>
</organism>
<evidence type="ECO:0000313" key="8">
    <source>
        <dbReference type="EMBL" id="KIO10224.1"/>
    </source>
</evidence>
<keyword evidence="2" id="KW-0333">Golgi apparatus</keyword>
<dbReference type="EMBL" id="KN831952">
    <property type="protein sequence ID" value="KIO10224.1"/>
    <property type="molecule type" value="Genomic_DNA"/>
</dbReference>
<dbReference type="InterPro" id="IPR011989">
    <property type="entry name" value="ARM-like"/>
</dbReference>
<dbReference type="InterPro" id="IPR006955">
    <property type="entry name" value="Uso1_p115_C"/>
</dbReference>
<feature type="coiled-coil region" evidence="4">
    <location>
        <begin position="732"/>
        <end position="790"/>
    </location>
</feature>
<dbReference type="GO" id="GO:0006888">
    <property type="term" value="P:endoplasmic reticulum to Golgi vesicle-mediated transport"/>
    <property type="evidence" value="ECO:0007669"/>
    <property type="project" value="TreeGrafter"/>
</dbReference>
<feature type="domain" description="Uso1/p115-like vesicle tethering protein C-terminal" evidence="7">
    <location>
        <begin position="742"/>
        <end position="835"/>
    </location>
</feature>
<dbReference type="GO" id="GO:0012507">
    <property type="term" value="C:ER to Golgi transport vesicle membrane"/>
    <property type="evidence" value="ECO:0007669"/>
    <property type="project" value="TreeGrafter"/>
</dbReference>
<evidence type="ECO:0000313" key="9">
    <source>
        <dbReference type="Proteomes" id="UP000054217"/>
    </source>
</evidence>
<evidence type="ECO:0000256" key="4">
    <source>
        <dbReference type="SAM" id="Coils"/>
    </source>
</evidence>
<dbReference type="STRING" id="870435.A0A0C3PP54"/>
<keyword evidence="9" id="KW-1185">Reference proteome</keyword>
<dbReference type="PANTHER" id="PTHR10013">
    <property type="entry name" value="GENERAL VESICULAR TRANSPORT FACTOR P115"/>
    <property type="match status" value="1"/>
</dbReference>
<evidence type="ECO:0000256" key="2">
    <source>
        <dbReference type="ARBA" id="ARBA00023034"/>
    </source>
</evidence>
<dbReference type="GO" id="GO:0005783">
    <property type="term" value="C:endoplasmic reticulum"/>
    <property type="evidence" value="ECO:0007669"/>
    <property type="project" value="TreeGrafter"/>
</dbReference>
<feature type="domain" description="Vesicle tethering protein Uso1/P115-like head" evidence="6">
    <location>
        <begin position="519"/>
        <end position="711"/>
    </location>
</feature>
<dbReference type="Pfam" id="PF04869">
    <property type="entry name" value="Uso1_p115_head"/>
    <property type="match status" value="1"/>
</dbReference>
<evidence type="ECO:0000259" key="6">
    <source>
        <dbReference type="Pfam" id="PF04869"/>
    </source>
</evidence>
<dbReference type="InterPro" id="IPR016024">
    <property type="entry name" value="ARM-type_fold"/>
</dbReference>
<dbReference type="InterPro" id="IPR006953">
    <property type="entry name" value="Vesicle_Uso1_P115_head"/>
</dbReference>
<dbReference type="GO" id="GO:0000139">
    <property type="term" value="C:Golgi membrane"/>
    <property type="evidence" value="ECO:0007669"/>
    <property type="project" value="InterPro"/>
</dbReference>
<evidence type="ECO:0000256" key="5">
    <source>
        <dbReference type="SAM" id="MobiDB-lite"/>
    </source>
</evidence>
<dbReference type="PANTHER" id="PTHR10013:SF0">
    <property type="entry name" value="GENERAL VESICULAR TRANSPORT FACTOR P115"/>
    <property type="match status" value="1"/>
</dbReference>
<dbReference type="Gene3D" id="1.25.10.10">
    <property type="entry name" value="Leucine-rich Repeat Variant"/>
    <property type="match status" value="1"/>
</dbReference>
<dbReference type="GO" id="GO:0006886">
    <property type="term" value="P:intracellular protein transport"/>
    <property type="evidence" value="ECO:0007669"/>
    <property type="project" value="InterPro"/>
</dbReference>
<name>A0A0C3PP54_PISTI</name>
<evidence type="ECO:0000259" key="7">
    <source>
        <dbReference type="Pfam" id="PF04871"/>
    </source>
</evidence>
<dbReference type="AlphaFoldDB" id="A0A0C3PP54"/>
<dbReference type="InParanoid" id="A0A0C3PP54"/>
<sequence length="836" mass="92284">MEFFSQTYIALRGPTGAPQSAVDIIAKLSDRLSPSTLLADRRAAVLALKGLTRDCKADVGDRALPGLIQVLQDDAEVDPDTGRAVLETLHHLCEVDETAKDKEKDREISFKHTDYFLKDEQATHTLFKLLLNSQFYIRYSTLQLLSTLLQNKRTVVQNHFLKASNAASSIIAVVDDRREIIRNESIATIHSLMSQSPDIQKVLAFEGAFEKLFEIVTREGGIEGDVIVHDVLRCVDGLLRFNSSNQAGSYFRGTSLPALLFSFLLFPFKLQQQDAPPQEFALQFWDSKKANNASLVVGIMGMLIGSKGTTSQETHVFIRCLVELALASNAPTSLKTQALQLLPSNLAFPLADVIVTPYMPVPETNGEEWDRLEPASALDALVELGLHGEYNGLYGDKRLKDSLDLRAAALGVFGNFVRKDEIKQAIVQGMLSPQESTDAPAVSPLLHALCLPPASPLNIANLMTTHFATLLFSFLLSSSSRSKSLARSIKPPFSGPSVEQSQGQFFVPADAVPDPVNVTEPEDEDAPQSLLQLLSENLSLCFLTRSRVDSANEREVREWDRLIVCYLCLLVQWLWEDAKSVKEFLDAGGLGVLVEPINQTAETESLVPGLCAFLLGVCYEFNREPGEITRSTIHAIISRLTVDALVGHMTRVREDDRFKSVGPECMVLLCPTSPGALASNRRAQEQEGEIWFDWAFVDFWKSNQYAVQRALGTDPSSLATSSGPSAESMMLISSLRDVIRAQAEEIDALNSKLKDLSAGVTEANELKSHVGELEAAVQVAEARRKSVEKEQEDLLVLLDEMNTKRRRDKERMKDAGLEVSEDEDEGGEDEEDGDEE</sequence>
<dbReference type="InterPro" id="IPR024095">
    <property type="entry name" value="Vesicle_P115"/>
</dbReference>
<evidence type="ECO:0000256" key="1">
    <source>
        <dbReference type="ARBA" id="ARBA00004555"/>
    </source>
</evidence>
<feature type="region of interest" description="Disordered" evidence="5">
    <location>
        <begin position="802"/>
        <end position="836"/>
    </location>
</feature>
<reference evidence="9" key="2">
    <citation type="submission" date="2015-01" db="EMBL/GenBank/DDBJ databases">
        <title>Evolutionary Origins and Diversification of the Mycorrhizal Mutualists.</title>
        <authorList>
            <consortium name="DOE Joint Genome Institute"/>
            <consortium name="Mycorrhizal Genomics Consortium"/>
            <person name="Kohler A."/>
            <person name="Kuo A."/>
            <person name="Nagy L.G."/>
            <person name="Floudas D."/>
            <person name="Copeland A."/>
            <person name="Barry K.W."/>
            <person name="Cichocki N."/>
            <person name="Veneault-Fourrey C."/>
            <person name="LaButti K."/>
            <person name="Lindquist E.A."/>
            <person name="Lipzen A."/>
            <person name="Lundell T."/>
            <person name="Morin E."/>
            <person name="Murat C."/>
            <person name="Riley R."/>
            <person name="Ohm R."/>
            <person name="Sun H."/>
            <person name="Tunlid A."/>
            <person name="Henrissat B."/>
            <person name="Grigoriev I.V."/>
            <person name="Hibbett D.S."/>
            <person name="Martin F."/>
        </authorList>
    </citation>
    <scope>NUCLEOTIDE SEQUENCE [LARGE SCALE GENOMIC DNA]</scope>
    <source>
        <strain evidence="9">Marx 270</strain>
    </source>
</reference>
<dbReference type="Pfam" id="PF04871">
    <property type="entry name" value="Uso1_p115_C"/>
    <property type="match status" value="1"/>
</dbReference>
<dbReference type="SUPFAM" id="SSF48371">
    <property type="entry name" value="ARM repeat"/>
    <property type="match status" value="1"/>
</dbReference>
<reference evidence="8 9" key="1">
    <citation type="submission" date="2014-04" db="EMBL/GenBank/DDBJ databases">
        <authorList>
            <consortium name="DOE Joint Genome Institute"/>
            <person name="Kuo A."/>
            <person name="Kohler A."/>
            <person name="Costa M.D."/>
            <person name="Nagy L.G."/>
            <person name="Floudas D."/>
            <person name="Copeland A."/>
            <person name="Barry K.W."/>
            <person name="Cichocki N."/>
            <person name="Veneault-Fourrey C."/>
            <person name="LaButti K."/>
            <person name="Lindquist E.A."/>
            <person name="Lipzen A."/>
            <person name="Lundell T."/>
            <person name="Morin E."/>
            <person name="Murat C."/>
            <person name="Sun H."/>
            <person name="Tunlid A."/>
            <person name="Henrissat B."/>
            <person name="Grigoriev I.V."/>
            <person name="Hibbett D.S."/>
            <person name="Martin F."/>
            <person name="Nordberg H.P."/>
            <person name="Cantor M.N."/>
            <person name="Hua S.X."/>
        </authorList>
    </citation>
    <scope>NUCLEOTIDE SEQUENCE [LARGE SCALE GENOMIC DNA]</scope>
    <source>
        <strain evidence="8 9">Marx 270</strain>
    </source>
</reference>
<evidence type="ECO:0008006" key="10">
    <source>
        <dbReference type="Google" id="ProtNLM"/>
    </source>
</evidence>
<proteinExistence type="predicted"/>
<gene>
    <name evidence="8" type="ORF">M404DRAFT_129563</name>
</gene>
<dbReference type="GO" id="GO:0005795">
    <property type="term" value="C:Golgi stack"/>
    <property type="evidence" value="ECO:0007669"/>
    <property type="project" value="TreeGrafter"/>
</dbReference>
<dbReference type="OrthoDB" id="198977at2759"/>
<protein>
    <recommendedName>
        <fullName evidence="10">Vesicle tethering protein Uso1/P115-like head domain-containing protein</fullName>
    </recommendedName>
</protein>
<keyword evidence="3 4" id="KW-0175">Coiled coil</keyword>
<dbReference type="GO" id="GO:0048211">
    <property type="term" value="P:Golgi vesicle docking"/>
    <property type="evidence" value="ECO:0007669"/>
    <property type="project" value="TreeGrafter"/>
</dbReference>
<dbReference type="GO" id="GO:0048280">
    <property type="term" value="P:vesicle fusion with Golgi apparatus"/>
    <property type="evidence" value="ECO:0007669"/>
    <property type="project" value="InterPro"/>
</dbReference>
<evidence type="ECO:0000256" key="3">
    <source>
        <dbReference type="ARBA" id="ARBA00023054"/>
    </source>
</evidence>
<dbReference type="HOGENOM" id="CLU_006318_1_0_1"/>
<accession>A0A0C3PP54</accession>
<comment type="subcellular location">
    <subcellularLocation>
        <location evidence="1">Golgi apparatus</location>
    </subcellularLocation>
</comment>
<dbReference type="Proteomes" id="UP000054217">
    <property type="component" value="Unassembled WGS sequence"/>
</dbReference>